<gene>
    <name evidence="1" type="ORF">DVS28_a2898</name>
</gene>
<evidence type="ECO:0000313" key="2">
    <source>
        <dbReference type="Proteomes" id="UP000264006"/>
    </source>
</evidence>
<dbReference type="KEGG" id="euz:DVS28_a2898"/>
<dbReference type="Proteomes" id="UP000264006">
    <property type="component" value="Chromosome"/>
</dbReference>
<sequence>MPDAELLVLWQGEPDPRWPGVPQAAEAFEALNVGVVPFFALLEGNRVIARGGLGSRELLDRAVDDLKDLTTPTEVFQ</sequence>
<accession>A0A346XZD0</accession>
<name>A0A346XZD0_9ACTN</name>
<evidence type="ECO:0008006" key="3">
    <source>
        <dbReference type="Google" id="ProtNLM"/>
    </source>
</evidence>
<dbReference type="AlphaFoldDB" id="A0A346XZD0"/>
<organism evidence="1 2">
    <name type="scientific">Euzebya pacifica</name>
    <dbReference type="NCBI Taxonomy" id="1608957"/>
    <lineage>
        <taxon>Bacteria</taxon>
        <taxon>Bacillati</taxon>
        <taxon>Actinomycetota</taxon>
        <taxon>Nitriliruptoria</taxon>
        <taxon>Euzebyales</taxon>
    </lineage>
</organism>
<reference evidence="1 2" key="1">
    <citation type="submission" date="2018-09" db="EMBL/GenBank/DDBJ databases">
        <title>Complete genome sequence of Euzebya sp. DY32-46 isolated from seawater of Pacific Ocean.</title>
        <authorList>
            <person name="Xu L."/>
            <person name="Wu Y.-H."/>
            <person name="Xu X.-W."/>
        </authorList>
    </citation>
    <scope>NUCLEOTIDE SEQUENCE [LARGE SCALE GENOMIC DNA]</scope>
    <source>
        <strain evidence="1 2">DY32-46</strain>
    </source>
</reference>
<proteinExistence type="predicted"/>
<evidence type="ECO:0000313" key="1">
    <source>
        <dbReference type="EMBL" id="AXV07577.1"/>
    </source>
</evidence>
<protein>
    <recommendedName>
        <fullName evidence="3">Thioredoxin</fullName>
    </recommendedName>
</protein>
<keyword evidence="2" id="KW-1185">Reference proteome</keyword>
<dbReference type="EMBL" id="CP031165">
    <property type="protein sequence ID" value="AXV07577.1"/>
    <property type="molecule type" value="Genomic_DNA"/>
</dbReference>